<evidence type="ECO:0000313" key="3">
    <source>
        <dbReference type="Proteomes" id="UP001549145"/>
    </source>
</evidence>
<evidence type="ECO:0000313" key="2">
    <source>
        <dbReference type="EMBL" id="MET3691081.1"/>
    </source>
</evidence>
<dbReference type="Proteomes" id="UP001549145">
    <property type="component" value="Unassembled WGS sequence"/>
</dbReference>
<dbReference type="EMBL" id="JBEPMM010000001">
    <property type="protein sequence ID" value="MET3691081.1"/>
    <property type="molecule type" value="Genomic_DNA"/>
</dbReference>
<feature type="domain" description="NAD-dependent epimerase/dehydratase" evidence="1">
    <location>
        <begin position="5"/>
        <end position="224"/>
    </location>
</feature>
<dbReference type="InterPro" id="IPR036291">
    <property type="entry name" value="NAD(P)-bd_dom_sf"/>
</dbReference>
<dbReference type="CDD" id="cd08946">
    <property type="entry name" value="SDR_e"/>
    <property type="match status" value="1"/>
</dbReference>
<dbReference type="RefSeq" id="WP_306424564.1">
    <property type="nucleotide sequence ID" value="NZ_BPQL01000027.1"/>
</dbReference>
<dbReference type="Gene3D" id="3.90.25.10">
    <property type="entry name" value="UDP-galactose 4-epimerase, domain 1"/>
    <property type="match status" value="1"/>
</dbReference>
<dbReference type="Gene3D" id="3.40.50.720">
    <property type="entry name" value="NAD(P)-binding Rossmann-like Domain"/>
    <property type="match status" value="1"/>
</dbReference>
<name>A0ABV2L2R9_9HYPH</name>
<sequence>MSGRVLVTGAAGFVGRHAVPALRARGFEVHGVGRSASPGADWHAADLLVPDERRALIAKIRPSHLLHLAWDAEPGRYWTSARNLDWVAASLDLAQAFAAAGGRRFVGAGTCAEYEWGAARFDEATTPCRPATLYGAAKDGTRRILEAYAATNGLGLAWGRLFYLYGPGERPGRLVPDAIRALSTRTPFPTTAGHQRRDFLHVADAAEALAALVASDVTGPVNIGSGEAIPVRELLDALAVRIGGAEHLDFGARPLNPAEPAVIEAGTHILTGVVGFRPRYDLVRGLDDTVAWWRAQGSAPD</sequence>
<evidence type="ECO:0000259" key="1">
    <source>
        <dbReference type="Pfam" id="PF01370"/>
    </source>
</evidence>
<accession>A0ABV2L2R9</accession>
<dbReference type="Pfam" id="PF01370">
    <property type="entry name" value="Epimerase"/>
    <property type="match status" value="1"/>
</dbReference>
<protein>
    <submittedName>
        <fullName evidence="2">Nucleoside-diphosphate-sugar epimerase</fullName>
    </submittedName>
</protein>
<organism evidence="2 3">
    <name type="scientific">Methylobacterium goesingense</name>
    <dbReference type="NCBI Taxonomy" id="243690"/>
    <lineage>
        <taxon>Bacteria</taxon>
        <taxon>Pseudomonadati</taxon>
        <taxon>Pseudomonadota</taxon>
        <taxon>Alphaproteobacteria</taxon>
        <taxon>Hyphomicrobiales</taxon>
        <taxon>Methylobacteriaceae</taxon>
        <taxon>Methylobacterium</taxon>
    </lineage>
</organism>
<gene>
    <name evidence="2" type="ORF">ABID43_000600</name>
</gene>
<dbReference type="InterPro" id="IPR001509">
    <property type="entry name" value="Epimerase_deHydtase"/>
</dbReference>
<reference evidence="2 3" key="1">
    <citation type="submission" date="2024-06" db="EMBL/GenBank/DDBJ databases">
        <title>Genomic Encyclopedia of Type Strains, Phase IV (KMG-IV): sequencing the most valuable type-strain genomes for metagenomic binning, comparative biology and taxonomic classification.</title>
        <authorList>
            <person name="Goeker M."/>
        </authorList>
    </citation>
    <scope>NUCLEOTIDE SEQUENCE [LARGE SCALE GENOMIC DNA]</scope>
    <source>
        <strain evidence="2 3">DSM 21331</strain>
    </source>
</reference>
<dbReference type="PANTHER" id="PTHR43245">
    <property type="entry name" value="BIFUNCTIONAL POLYMYXIN RESISTANCE PROTEIN ARNA"/>
    <property type="match status" value="1"/>
</dbReference>
<dbReference type="PANTHER" id="PTHR43245:SF13">
    <property type="entry name" value="UDP-D-APIOSE_UDP-D-XYLOSE SYNTHASE 2"/>
    <property type="match status" value="1"/>
</dbReference>
<comment type="caution">
    <text evidence="2">The sequence shown here is derived from an EMBL/GenBank/DDBJ whole genome shotgun (WGS) entry which is preliminary data.</text>
</comment>
<dbReference type="InterPro" id="IPR050177">
    <property type="entry name" value="Lipid_A_modif_metabolic_enz"/>
</dbReference>
<keyword evidence="3" id="KW-1185">Reference proteome</keyword>
<proteinExistence type="predicted"/>
<dbReference type="SUPFAM" id="SSF51735">
    <property type="entry name" value="NAD(P)-binding Rossmann-fold domains"/>
    <property type="match status" value="1"/>
</dbReference>